<name>A0A084VYS7_ANOSI</name>
<dbReference type="EMBL" id="KE525233">
    <property type="protein sequence ID" value="KFB43121.1"/>
    <property type="molecule type" value="Genomic_DNA"/>
</dbReference>
<organism evidence="2">
    <name type="scientific">Anopheles sinensis</name>
    <name type="common">Mosquito</name>
    <dbReference type="NCBI Taxonomy" id="74873"/>
    <lineage>
        <taxon>Eukaryota</taxon>
        <taxon>Metazoa</taxon>
        <taxon>Ecdysozoa</taxon>
        <taxon>Arthropoda</taxon>
        <taxon>Hexapoda</taxon>
        <taxon>Insecta</taxon>
        <taxon>Pterygota</taxon>
        <taxon>Neoptera</taxon>
        <taxon>Endopterygota</taxon>
        <taxon>Diptera</taxon>
        <taxon>Nematocera</taxon>
        <taxon>Culicoidea</taxon>
        <taxon>Culicidae</taxon>
        <taxon>Anophelinae</taxon>
        <taxon>Anopheles</taxon>
    </lineage>
</organism>
<evidence type="ECO:0000256" key="1">
    <source>
        <dbReference type="SAM" id="MobiDB-lite"/>
    </source>
</evidence>
<dbReference type="VEuPathDB" id="VectorBase:ASIC010890"/>
<reference evidence="3" key="2">
    <citation type="submission" date="2020-05" db="UniProtKB">
        <authorList>
            <consortium name="EnsemblMetazoa"/>
        </authorList>
    </citation>
    <scope>IDENTIFICATION</scope>
</reference>
<evidence type="ECO:0000313" key="2">
    <source>
        <dbReference type="EMBL" id="KFB43121.1"/>
    </source>
</evidence>
<keyword evidence="4" id="KW-1185">Reference proteome</keyword>
<accession>A0A084VYS7</accession>
<protein>
    <submittedName>
        <fullName evidence="2 3">Uncharacterized protein</fullName>
    </submittedName>
</protein>
<dbReference type="EnsemblMetazoa" id="ASIC010890-RA">
    <property type="protein sequence ID" value="ASIC010890-PA"/>
    <property type="gene ID" value="ASIC010890"/>
</dbReference>
<proteinExistence type="predicted"/>
<feature type="region of interest" description="Disordered" evidence="1">
    <location>
        <begin position="45"/>
        <end position="77"/>
    </location>
</feature>
<reference evidence="2 4" key="1">
    <citation type="journal article" date="2014" name="BMC Genomics">
        <title>Genome sequence of Anopheles sinensis provides insight into genetics basis of mosquito competence for malaria parasites.</title>
        <authorList>
            <person name="Zhou D."/>
            <person name="Zhang D."/>
            <person name="Ding G."/>
            <person name="Shi L."/>
            <person name="Hou Q."/>
            <person name="Ye Y."/>
            <person name="Xu Y."/>
            <person name="Zhou H."/>
            <person name="Xiong C."/>
            <person name="Li S."/>
            <person name="Yu J."/>
            <person name="Hong S."/>
            <person name="Yu X."/>
            <person name="Zou P."/>
            <person name="Chen C."/>
            <person name="Chang X."/>
            <person name="Wang W."/>
            <person name="Lv Y."/>
            <person name="Sun Y."/>
            <person name="Ma L."/>
            <person name="Shen B."/>
            <person name="Zhu C."/>
        </authorList>
    </citation>
    <scope>NUCLEOTIDE SEQUENCE [LARGE SCALE GENOMIC DNA]</scope>
</reference>
<feature type="compositionally biased region" description="Acidic residues" evidence="1">
    <location>
        <begin position="51"/>
        <end position="60"/>
    </location>
</feature>
<sequence>MDERGWREDPHPPSGTNRKRTLVSSSGSAVFPVLVEHYDDSKYHISSSNAIDDDDDDGNDDYQVAGSHPAGRPQLPELEFGNPGSFRLCDETMSSRTHFLYPGFTARDIVSEAAMYFVPVFPNSSQLLPGFCTFFHEGTTVN</sequence>
<dbReference type="EMBL" id="ATLV01018440">
    <property type="status" value="NOT_ANNOTATED_CDS"/>
    <property type="molecule type" value="Genomic_DNA"/>
</dbReference>
<evidence type="ECO:0000313" key="3">
    <source>
        <dbReference type="EnsemblMetazoa" id="ASIC010890-PA"/>
    </source>
</evidence>
<dbReference type="AlphaFoldDB" id="A0A084VYS7"/>
<dbReference type="Proteomes" id="UP000030765">
    <property type="component" value="Unassembled WGS sequence"/>
</dbReference>
<evidence type="ECO:0000313" key="4">
    <source>
        <dbReference type="Proteomes" id="UP000030765"/>
    </source>
</evidence>
<feature type="region of interest" description="Disordered" evidence="1">
    <location>
        <begin position="1"/>
        <end position="25"/>
    </location>
</feature>
<gene>
    <name evidence="2" type="ORF">ZHAS_00010890</name>
</gene>
<feature type="compositionally biased region" description="Basic and acidic residues" evidence="1">
    <location>
        <begin position="1"/>
        <end position="11"/>
    </location>
</feature>